<dbReference type="PANTHER" id="PTHR30469:SF33">
    <property type="entry name" value="SLR1207 PROTEIN"/>
    <property type="match status" value="1"/>
</dbReference>
<feature type="coiled-coil region" evidence="2">
    <location>
        <begin position="111"/>
        <end position="145"/>
    </location>
</feature>
<dbReference type="InterPro" id="IPR006143">
    <property type="entry name" value="RND_pump_MFP"/>
</dbReference>
<dbReference type="GO" id="GO:0015562">
    <property type="term" value="F:efflux transmembrane transporter activity"/>
    <property type="evidence" value="ECO:0007669"/>
    <property type="project" value="InterPro"/>
</dbReference>
<evidence type="ECO:0000313" key="7">
    <source>
        <dbReference type="Proteomes" id="UP000678281"/>
    </source>
</evidence>
<dbReference type="Gene3D" id="1.10.287.470">
    <property type="entry name" value="Helix hairpin bin"/>
    <property type="match status" value="1"/>
</dbReference>
<name>A0A942IDI3_9HYPH</name>
<feature type="domain" description="CusB-like beta-barrel" evidence="5">
    <location>
        <begin position="243"/>
        <end position="316"/>
    </location>
</feature>
<evidence type="ECO:0000256" key="2">
    <source>
        <dbReference type="SAM" id="Coils"/>
    </source>
</evidence>
<gene>
    <name evidence="6" type="ORF">KD146_06225</name>
</gene>
<keyword evidence="2" id="KW-0175">Coiled coil</keyword>
<comment type="caution">
    <text evidence="6">The sequence shown here is derived from an EMBL/GenBank/DDBJ whole genome shotgun (WGS) entry which is preliminary data.</text>
</comment>
<accession>A0A942IDI3</accession>
<evidence type="ECO:0000259" key="5">
    <source>
        <dbReference type="Pfam" id="PF25954"/>
    </source>
</evidence>
<evidence type="ECO:0000256" key="3">
    <source>
        <dbReference type="SAM" id="Phobius"/>
    </source>
</evidence>
<dbReference type="InterPro" id="IPR058625">
    <property type="entry name" value="MdtA-like_BSH"/>
</dbReference>
<proteinExistence type="inferred from homology"/>
<dbReference type="PANTHER" id="PTHR30469">
    <property type="entry name" value="MULTIDRUG RESISTANCE PROTEIN MDTA"/>
    <property type="match status" value="1"/>
</dbReference>
<protein>
    <submittedName>
        <fullName evidence="6">Efflux RND transporter periplasmic adaptor subunit</fullName>
    </submittedName>
</protein>
<keyword evidence="3" id="KW-0812">Transmembrane</keyword>
<dbReference type="AlphaFoldDB" id="A0A942IDI3"/>
<feature type="domain" description="Multidrug resistance protein MdtA-like barrel-sandwich hybrid" evidence="4">
    <location>
        <begin position="77"/>
        <end position="229"/>
    </location>
</feature>
<dbReference type="RefSeq" id="WP_212657848.1">
    <property type="nucleotide sequence ID" value="NZ_JAGXTP010000001.1"/>
</dbReference>
<organism evidence="6 7">
    <name type="scientific">Devosia litorisediminis</name>
    <dbReference type="NCBI Taxonomy" id="2829817"/>
    <lineage>
        <taxon>Bacteria</taxon>
        <taxon>Pseudomonadati</taxon>
        <taxon>Pseudomonadota</taxon>
        <taxon>Alphaproteobacteria</taxon>
        <taxon>Hyphomicrobiales</taxon>
        <taxon>Devosiaceae</taxon>
        <taxon>Devosia</taxon>
    </lineage>
</organism>
<dbReference type="Proteomes" id="UP000678281">
    <property type="component" value="Unassembled WGS sequence"/>
</dbReference>
<dbReference type="GO" id="GO:1990281">
    <property type="term" value="C:efflux pump complex"/>
    <property type="evidence" value="ECO:0007669"/>
    <property type="project" value="TreeGrafter"/>
</dbReference>
<keyword evidence="3" id="KW-0472">Membrane</keyword>
<keyword evidence="3" id="KW-1133">Transmembrane helix</keyword>
<dbReference type="Gene3D" id="2.40.30.170">
    <property type="match status" value="1"/>
</dbReference>
<dbReference type="Gene3D" id="2.40.50.100">
    <property type="match status" value="1"/>
</dbReference>
<dbReference type="InterPro" id="IPR058792">
    <property type="entry name" value="Beta-barrel_RND_2"/>
</dbReference>
<evidence type="ECO:0000259" key="4">
    <source>
        <dbReference type="Pfam" id="PF25917"/>
    </source>
</evidence>
<dbReference type="NCBIfam" id="TIGR01730">
    <property type="entry name" value="RND_mfp"/>
    <property type="match status" value="1"/>
</dbReference>
<dbReference type="SUPFAM" id="SSF111369">
    <property type="entry name" value="HlyD-like secretion proteins"/>
    <property type="match status" value="1"/>
</dbReference>
<dbReference type="EMBL" id="JAGXTP010000001">
    <property type="protein sequence ID" value="MBS3848290.1"/>
    <property type="molecule type" value="Genomic_DNA"/>
</dbReference>
<keyword evidence="7" id="KW-1185">Reference proteome</keyword>
<dbReference type="Pfam" id="PF25954">
    <property type="entry name" value="Beta-barrel_RND_2"/>
    <property type="match status" value="1"/>
</dbReference>
<evidence type="ECO:0000256" key="1">
    <source>
        <dbReference type="ARBA" id="ARBA00009477"/>
    </source>
</evidence>
<feature type="transmembrane region" description="Helical" evidence="3">
    <location>
        <begin position="21"/>
        <end position="42"/>
    </location>
</feature>
<reference evidence="6" key="1">
    <citation type="submission" date="2021-04" db="EMBL/GenBank/DDBJ databases">
        <title>Devosia litorisediminis sp. nov., isolated from a sand dune.</title>
        <authorList>
            <person name="Park S."/>
            <person name="Yoon J.-H."/>
        </authorList>
    </citation>
    <scope>NUCLEOTIDE SEQUENCE</scope>
    <source>
        <strain evidence="6">BSSL-BM10</strain>
    </source>
</reference>
<comment type="similarity">
    <text evidence="1">Belongs to the membrane fusion protein (MFP) (TC 8.A.1) family.</text>
</comment>
<evidence type="ECO:0000313" key="6">
    <source>
        <dbReference type="EMBL" id="MBS3848290.1"/>
    </source>
</evidence>
<dbReference type="Pfam" id="PF25917">
    <property type="entry name" value="BSH_RND"/>
    <property type="match status" value="1"/>
</dbReference>
<sequence length="395" mass="41521">MPTKTAEIESILRQAKPQHRWVWPTVIVVGLAAVTGGAWIWWQGAVGESAPSYVTQVIDSGDVTVTVTATGSVEPTNTVQISTELSGTVRSVNFDFNDIVKSGDVLAQLDTATLEANLTRARANVDAAQARVAEARATLDETDQAYERSLQLADKGVASDQVLLSAKSNFARATAALQSAAANVAIAQADLALNEANLTKACICAPIDGIILDRNVEVGQILAASFSAPTLFTLAEDLSRMQLQVDIDEADIGLVSEGDRASFTVEAFQNMSFPAEIAELRFAPLTVNGVVTYKAILAVDNSDLLLRPGMTATASIIVAESAGVLRVPNAALRFTPDTPITPPLEPAGQRTVWVLRGDQAVPVLMQPGSSDGSFTVVLDGELGIGDRVIVDAGPA</sequence>